<reference evidence="1" key="1">
    <citation type="submission" date="2022-02" db="EMBL/GenBank/DDBJ databases">
        <title>Plant Genome Project.</title>
        <authorList>
            <person name="Zhang R.-G."/>
        </authorList>
    </citation>
    <scope>NUCLEOTIDE SEQUENCE</scope>
    <source>
        <strain evidence="1">AT1</strain>
    </source>
</reference>
<comment type="caution">
    <text evidence="1">The sequence shown here is derived from an EMBL/GenBank/DDBJ whole genome shotgun (WGS) entry which is preliminary data.</text>
</comment>
<gene>
    <name evidence="1" type="ORF">RHMOL_Rhmol09G0195800</name>
</gene>
<protein>
    <submittedName>
        <fullName evidence="1">Uncharacterized protein</fullName>
    </submittedName>
</protein>
<dbReference type="Proteomes" id="UP001062846">
    <property type="component" value="Chromosome 9"/>
</dbReference>
<organism evidence="1 2">
    <name type="scientific">Rhododendron molle</name>
    <name type="common">Chinese azalea</name>
    <name type="synonym">Azalea mollis</name>
    <dbReference type="NCBI Taxonomy" id="49168"/>
    <lineage>
        <taxon>Eukaryota</taxon>
        <taxon>Viridiplantae</taxon>
        <taxon>Streptophyta</taxon>
        <taxon>Embryophyta</taxon>
        <taxon>Tracheophyta</taxon>
        <taxon>Spermatophyta</taxon>
        <taxon>Magnoliopsida</taxon>
        <taxon>eudicotyledons</taxon>
        <taxon>Gunneridae</taxon>
        <taxon>Pentapetalae</taxon>
        <taxon>asterids</taxon>
        <taxon>Ericales</taxon>
        <taxon>Ericaceae</taxon>
        <taxon>Ericoideae</taxon>
        <taxon>Rhodoreae</taxon>
        <taxon>Rhododendron</taxon>
    </lineage>
</organism>
<name>A0ACC0MGA0_RHOML</name>
<evidence type="ECO:0000313" key="2">
    <source>
        <dbReference type="Proteomes" id="UP001062846"/>
    </source>
</evidence>
<accession>A0ACC0MGA0</accession>
<sequence>MDSSSSSSSLSSGRKHEVYISVQNDDPCKYVTDMISRSLTSRGVPTFVDENQLRSKTQGSGSVQMGRELKDAIAMSRITIVLFSRSYVCSSWCLEELAVIMDCRSKWGLIVLPIFYDVDPSDVRKQRGYAAAAVSKQRKGGCWYRRWKRALGQAANFCGWDHSANDRIESMLVGKVVEEIVNKRTPTNLHISIYPIRYDILDEYLNLFARVGRDYVLVVGICGPSGMGKTSIAEAIYEQIFYTFEGSSFLENVGQNSRKPNGLVQLQEKLLSDILSERNVKVRDVNGGVDMIKEKLGYKRVLVILDDVDDSDQLYALVGSRSRFGLGSKIIVTTRKVHLLNVLEVDQVFMAQGLPLPPNIQVIWEKYQQSRREIAGLKEYIQAFYNLTNQKVSYLEDCLRRERRKNAIQAQVISKMKLLESRGSASITRTTKDDAMHIED</sequence>
<evidence type="ECO:0000313" key="1">
    <source>
        <dbReference type="EMBL" id="KAI8539601.1"/>
    </source>
</evidence>
<keyword evidence="2" id="KW-1185">Reference proteome</keyword>
<proteinExistence type="predicted"/>
<dbReference type="EMBL" id="CM046396">
    <property type="protein sequence ID" value="KAI8539601.1"/>
    <property type="molecule type" value="Genomic_DNA"/>
</dbReference>